<organism evidence="3 4">
    <name type="scientific">Circinella minor</name>
    <dbReference type="NCBI Taxonomy" id="1195481"/>
    <lineage>
        <taxon>Eukaryota</taxon>
        <taxon>Fungi</taxon>
        <taxon>Fungi incertae sedis</taxon>
        <taxon>Mucoromycota</taxon>
        <taxon>Mucoromycotina</taxon>
        <taxon>Mucoromycetes</taxon>
        <taxon>Mucorales</taxon>
        <taxon>Lichtheimiaceae</taxon>
        <taxon>Circinella</taxon>
    </lineage>
</organism>
<feature type="compositionally biased region" description="Low complexity" evidence="2">
    <location>
        <begin position="533"/>
        <end position="561"/>
    </location>
</feature>
<feature type="region of interest" description="Disordered" evidence="2">
    <location>
        <begin position="568"/>
        <end position="587"/>
    </location>
</feature>
<sequence>DSSPTIVQHHSTTYDPHPFQTTSTTSTTVDAMQLYNNEVLESSRFVTTKNNDDGIYSPAKALPMSSPTTSSSSSWHYNSTMGESSRSPYASTLSDQSDRSRLLLTDSPPLPPATSTTNVSSSSSTTTTFNNNDKTTSTIIIREEDDEEEERRRRIRGDTPGSTDSPVSPIPMDRSPHFIHEEEDSPELHHHHYQPNNSIATLYARKNKNETPILTITGETVNKDNIEEGYVQFILHHDPQSINDSIESLMYVKRKFSAVPKTGDLAYTTWDVFTLVKKLHNQQIKNWSQLVGQLGLSDMTGRPQFAQRVKRWMRKYRIDCYFDYLLGNSYNYHSPDEKNTGCLMMGNYQKRNNKSSSKISTPIMSTTTITDETDSIQSSNSTNGIGNGRTRKRSRYYLLTDEDDNDEAEEEEDEEENNNNNNGTSDDETKRKTTPIVLAGSRKRARMSPHHVYTENFRFSKTLLHQHRLSELENNDDTEDDEGGYDDDPNRMNNDNNNNNNEDEMDNEDEEQVDNNNEDDQMEEGDEEDELASTSSSSTISQPPTTLTNNNNNNRSINAINTTTHTSPISSLLLNNNNNSTTTTTTTTTANITQTAGPSTSSLSQLPLPSLLTSTPSSSCSNCNQIQSTVHSLQEDVQLLKEQVLLLQNNLNQEISSKQIMEKRLSSICSHYDNWRSKLAIQLLQNPFNPDRMDLPSNLNNNNP</sequence>
<feature type="region of interest" description="Disordered" evidence="2">
    <location>
        <begin position="470"/>
        <end position="561"/>
    </location>
</feature>
<reference evidence="3 4" key="1">
    <citation type="submission" date="2020-12" db="EMBL/GenBank/DDBJ databases">
        <title>Metabolic potential, ecology and presence of endohyphal bacteria is reflected in genomic diversity of Mucoromycotina.</title>
        <authorList>
            <person name="Muszewska A."/>
            <person name="Okrasinska A."/>
            <person name="Steczkiewicz K."/>
            <person name="Drgas O."/>
            <person name="Orlowska M."/>
            <person name="Perlinska-Lenart U."/>
            <person name="Aleksandrzak-Piekarczyk T."/>
            <person name="Szatraj K."/>
            <person name="Zielenkiewicz U."/>
            <person name="Pilsyk S."/>
            <person name="Malc E."/>
            <person name="Mieczkowski P."/>
            <person name="Kruszewska J.S."/>
            <person name="Biernat P."/>
            <person name="Pawlowska J."/>
        </authorList>
    </citation>
    <scope>NUCLEOTIDE SEQUENCE [LARGE SCALE GENOMIC DNA]</scope>
    <source>
        <strain evidence="3 4">CBS 142.35</strain>
    </source>
</reference>
<dbReference type="AlphaFoldDB" id="A0A8H7S9E0"/>
<dbReference type="OrthoDB" id="2104370at2759"/>
<feature type="compositionally biased region" description="Low complexity" evidence="2">
    <location>
        <begin position="114"/>
        <end position="140"/>
    </location>
</feature>
<dbReference type="PANTHER" id="PTHR42048:SF1">
    <property type="entry name" value="ARS-BINDING PROTEIN 2"/>
    <property type="match status" value="1"/>
</dbReference>
<accession>A0A8H7S9E0</accession>
<keyword evidence="4" id="KW-1185">Reference proteome</keyword>
<evidence type="ECO:0000256" key="1">
    <source>
        <dbReference type="SAM" id="Coils"/>
    </source>
</evidence>
<evidence type="ECO:0000256" key="2">
    <source>
        <dbReference type="SAM" id="MobiDB-lite"/>
    </source>
</evidence>
<gene>
    <name evidence="3" type="ORF">INT45_002957</name>
</gene>
<dbReference type="Proteomes" id="UP000646827">
    <property type="component" value="Unassembled WGS sequence"/>
</dbReference>
<dbReference type="PANTHER" id="PTHR42048">
    <property type="entry name" value="ARS-BINDING PROTEIN 2"/>
    <property type="match status" value="1"/>
</dbReference>
<evidence type="ECO:0000313" key="3">
    <source>
        <dbReference type="EMBL" id="KAG2224418.1"/>
    </source>
</evidence>
<dbReference type="GO" id="GO:0003688">
    <property type="term" value="F:DNA replication origin binding"/>
    <property type="evidence" value="ECO:0007669"/>
    <property type="project" value="TreeGrafter"/>
</dbReference>
<feature type="compositionally biased region" description="Acidic residues" evidence="2">
    <location>
        <begin position="400"/>
        <end position="417"/>
    </location>
</feature>
<feature type="coiled-coil region" evidence="1">
    <location>
        <begin position="623"/>
        <end position="650"/>
    </location>
</feature>
<dbReference type="EMBL" id="JAEPRB010000043">
    <property type="protein sequence ID" value="KAG2224418.1"/>
    <property type="molecule type" value="Genomic_DNA"/>
</dbReference>
<feature type="compositionally biased region" description="Polar residues" evidence="2">
    <location>
        <begin position="75"/>
        <end position="90"/>
    </location>
</feature>
<feature type="compositionally biased region" description="Acidic residues" evidence="2">
    <location>
        <begin position="501"/>
        <end position="531"/>
    </location>
</feature>
<feature type="compositionally biased region" description="Polar residues" evidence="2">
    <location>
        <begin position="1"/>
        <end position="14"/>
    </location>
</feature>
<dbReference type="Pfam" id="PF09441">
    <property type="entry name" value="Abp2"/>
    <property type="match status" value="1"/>
</dbReference>
<feature type="non-terminal residue" evidence="3">
    <location>
        <position position="1"/>
    </location>
</feature>
<feature type="region of interest" description="Disordered" evidence="2">
    <location>
        <begin position="45"/>
        <end position="177"/>
    </location>
</feature>
<comment type="caution">
    <text evidence="3">The sequence shown here is derived from an EMBL/GenBank/DDBJ whole genome shotgun (WGS) entry which is preliminary data.</text>
</comment>
<proteinExistence type="predicted"/>
<feature type="compositionally biased region" description="Low complexity" evidence="2">
    <location>
        <begin position="65"/>
        <end position="74"/>
    </location>
</feature>
<feature type="compositionally biased region" description="Acidic residues" evidence="2">
    <location>
        <begin position="473"/>
        <end position="487"/>
    </location>
</feature>
<keyword evidence="1" id="KW-0175">Coiled coil</keyword>
<feature type="compositionally biased region" description="Low complexity" evidence="2">
    <location>
        <begin position="368"/>
        <end position="379"/>
    </location>
</feature>
<dbReference type="InterPro" id="IPR018562">
    <property type="entry name" value="ARS-binding_2"/>
</dbReference>
<evidence type="ECO:0000313" key="4">
    <source>
        <dbReference type="Proteomes" id="UP000646827"/>
    </source>
</evidence>
<feature type="compositionally biased region" description="Low complexity" evidence="2">
    <location>
        <begin position="491"/>
        <end position="500"/>
    </location>
</feature>
<feature type="region of interest" description="Disordered" evidence="2">
    <location>
        <begin position="368"/>
        <end position="433"/>
    </location>
</feature>
<protein>
    <submittedName>
        <fullName evidence="3">Uncharacterized protein</fullName>
    </submittedName>
</protein>
<name>A0A8H7S9E0_9FUNG</name>
<feature type="region of interest" description="Disordered" evidence="2">
    <location>
        <begin position="1"/>
        <end position="24"/>
    </location>
</feature>